<feature type="domain" description="RING-type" evidence="5">
    <location>
        <begin position="1"/>
        <end position="42"/>
    </location>
</feature>
<dbReference type="STRING" id="45351.A7S248"/>
<dbReference type="Proteomes" id="UP000001593">
    <property type="component" value="Unassembled WGS sequence"/>
</dbReference>
<evidence type="ECO:0000313" key="7">
    <source>
        <dbReference type="Proteomes" id="UP000001593"/>
    </source>
</evidence>
<sequence length="54" mass="6099">CIICLENPKNATLIHGDTGHLCCCWSCAQVLKRRCDPCPICRSRIDHVIRQYAA</sequence>
<dbReference type="PhylomeDB" id="A7S248"/>
<dbReference type="AlphaFoldDB" id="A7S248"/>
<name>A7S248_NEMVE</name>
<evidence type="ECO:0000256" key="3">
    <source>
        <dbReference type="ARBA" id="ARBA00022833"/>
    </source>
</evidence>
<reference evidence="6 7" key="1">
    <citation type="journal article" date="2007" name="Science">
        <title>Sea anemone genome reveals ancestral eumetazoan gene repertoire and genomic organization.</title>
        <authorList>
            <person name="Putnam N.H."/>
            <person name="Srivastava M."/>
            <person name="Hellsten U."/>
            <person name="Dirks B."/>
            <person name="Chapman J."/>
            <person name="Salamov A."/>
            <person name="Terry A."/>
            <person name="Shapiro H."/>
            <person name="Lindquist E."/>
            <person name="Kapitonov V.V."/>
            <person name="Jurka J."/>
            <person name="Genikhovich G."/>
            <person name="Grigoriev I.V."/>
            <person name="Lucas S.M."/>
            <person name="Steele R.E."/>
            <person name="Finnerty J.R."/>
            <person name="Technau U."/>
            <person name="Martindale M.Q."/>
            <person name="Rokhsar D.S."/>
        </authorList>
    </citation>
    <scope>NUCLEOTIDE SEQUENCE [LARGE SCALE GENOMIC DNA]</scope>
    <source>
        <strain evidence="7">CH2 X CH6</strain>
    </source>
</reference>
<evidence type="ECO:0000259" key="5">
    <source>
        <dbReference type="PROSITE" id="PS50089"/>
    </source>
</evidence>
<proteinExistence type="predicted"/>
<dbReference type="InterPro" id="IPR013083">
    <property type="entry name" value="Znf_RING/FYVE/PHD"/>
</dbReference>
<dbReference type="Pfam" id="PF13920">
    <property type="entry name" value="zf-C3HC4_3"/>
    <property type="match status" value="1"/>
</dbReference>
<dbReference type="PANTHER" id="PTHR46858">
    <property type="entry name" value="OS05G0521000 PROTEIN"/>
    <property type="match status" value="1"/>
</dbReference>
<evidence type="ECO:0000256" key="2">
    <source>
        <dbReference type="ARBA" id="ARBA00022771"/>
    </source>
</evidence>
<dbReference type="EMBL" id="DS469567">
    <property type="protein sequence ID" value="EDO42223.1"/>
    <property type="molecule type" value="Genomic_DNA"/>
</dbReference>
<accession>A7S248</accession>
<dbReference type="HOGENOM" id="CLU_3056491_0_0_1"/>
<keyword evidence="7" id="KW-1185">Reference proteome</keyword>
<dbReference type="Gene3D" id="3.30.40.10">
    <property type="entry name" value="Zinc/RING finger domain, C3HC4 (zinc finger)"/>
    <property type="match status" value="1"/>
</dbReference>
<dbReference type="PROSITE" id="PS50089">
    <property type="entry name" value="ZF_RING_2"/>
    <property type="match status" value="1"/>
</dbReference>
<feature type="non-terminal residue" evidence="6">
    <location>
        <position position="1"/>
    </location>
</feature>
<protein>
    <recommendedName>
        <fullName evidence="5">RING-type domain-containing protein</fullName>
    </recommendedName>
</protein>
<dbReference type="PANTHER" id="PTHR46858:SF5">
    <property type="entry name" value="E3 UBIQUITIN-PROTEIN LIGASE APD1-RELATED"/>
    <property type="match status" value="1"/>
</dbReference>
<keyword evidence="2 4" id="KW-0863">Zinc-finger</keyword>
<keyword evidence="3" id="KW-0862">Zinc</keyword>
<evidence type="ECO:0000256" key="1">
    <source>
        <dbReference type="ARBA" id="ARBA00022723"/>
    </source>
</evidence>
<dbReference type="InterPro" id="IPR001841">
    <property type="entry name" value="Znf_RING"/>
</dbReference>
<dbReference type="GO" id="GO:0008270">
    <property type="term" value="F:zinc ion binding"/>
    <property type="evidence" value="ECO:0007669"/>
    <property type="project" value="UniProtKB-KW"/>
</dbReference>
<organism evidence="6 7">
    <name type="scientific">Nematostella vectensis</name>
    <name type="common">Starlet sea anemone</name>
    <dbReference type="NCBI Taxonomy" id="45351"/>
    <lineage>
        <taxon>Eukaryota</taxon>
        <taxon>Metazoa</taxon>
        <taxon>Cnidaria</taxon>
        <taxon>Anthozoa</taxon>
        <taxon>Hexacorallia</taxon>
        <taxon>Actiniaria</taxon>
        <taxon>Edwardsiidae</taxon>
        <taxon>Nematostella</taxon>
    </lineage>
</organism>
<dbReference type="InParanoid" id="A7S248"/>
<gene>
    <name evidence="6" type="ORF">NEMVEDRAFT_v1g101547</name>
</gene>
<evidence type="ECO:0000256" key="4">
    <source>
        <dbReference type="PROSITE-ProRule" id="PRU00175"/>
    </source>
</evidence>
<keyword evidence="1" id="KW-0479">Metal-binding</keyword>
<evidence type="ECO:0000313" key="6">
    <source>
        <dbReference type="EMBL" id="EDO42223.1"/>
    </source>
</evidence>